<dbReference type="EMBL" id="LSSL01003537">
    <property type="protein sequence ID" value="OLY80377.1"/>
    <property type="molecule type" value="Genomic_DNA"/>
</dbReference>
<dbReference type="HAMAP" id="MF_00573">
    <property type="entry name" value="Ribosomal_eL33"/>
    <property type="match status" value="1"/>
</dbReference>
<sequence length="107" mass="12388">MTQPVRLYCKGRFLGYQRAQRAQTQSSSLIQIEGVNDKKDTSFYLGKRIAYVYRGKREINGTRYRVIWGRISRPHGNSGVVRARFRNNLPPHAMGASVRIMLYPSRI</sequence>
<evidence type="ECO:0000256" key="2">
    <source>
        <dbReference type="ARBA" id="ARBA00022980"/>
    </source>
</evidence>
<dbReference type="SUPFAM" id="SSF50447">
    <property type="entry name" value="Translation proteins"/>
    <property type="match status" value="1"/>
</dbReference>
<comment type="caution">
    <text evidence="4">The sequence shown here is derived from an EMBL/GenBank/DDBJ whole genome shotgun (WGS) entry which is preliminary data.</text>
</comment>
<dbReference type="GO" id="GO:1990904">
    <property type="term" value="C:ribonucleoprotein complex"/>
    <property type="evidence" value="ECO:0007669"/>
    <property type="project" value="UniProtKB-KW"/>
</dbReference>
<keyword evidence="5" id="KW-1185">Reference proteome</keyword>
<name>A0A1R0GU15_9FUNG</name>
<comment type="similarity">
    <text evidence="1">Belongs to the eukaryotic ribosomal protein eL33 family.</text>
</comment>
<dbReference type="AlphaFoldDB" id="A0A1R0GU15"/>
<dbReference type="FunFam" id="2.40.10.190:FF:000001">
    <property type="entry name" value="60S ribosomal protein L35a"/>
    <property type="match status" value="1"/>
</dbReference>
<proteinExistence type="inferred from homology"/>
<keyword evidence="3" id="KW-0687">Ribonucleoprotein</keyword>
<dbReference type="GO" id="GO:0005840">
    <property type="term" value="C:ribosome"/>
    <property type="evidence" value="ECO:0007669"/>
    <property type="project" value="UniProtKB-KW"/>
</dbReference>
<dbReference type="Pfam" id="PF01247">
    <property type="entry name" value="Ribosomal_L35Ae"/>
    <property type="match status" value="1"/>
</dbReference>
<dbReference type="PANTHER" id="PTHR10902">
    <property type="entry name" value="60S RIBOSOMAL PROTEIN L35A"/>
    <property type="match status" value="1"/>
</dbReference>
<dbReference type="OrthoDB" id="1166329at2759"/>
<evidence type="ECO:0000313" key="5">
    <source>
        <dbReference type="Proteomes" id="UP000187455"/>
    </source>
</evidence>
<dbReference type="InterPro" id="IPR001780">
    <property type="entry name" value="Ribosomal_eL33"/>
</dbReference>
<dbReference type="Gene3D" id="2.40.10.190">
    <property type="entry name" value="translation elongation factor selb, chain A, domain 4"/>
    <property type="match status" value="1"/>
</dbReference>
<dbReference type="GO" id="GO:0003735">
    <property type="term" value="F:structural constituent of ribosome"/>
    <property type="evidence" value="ECO:0007669"/>
    <property type="project" value="InterPro"/>
</dbReference>
<keyword evidence="2 4" id="KW-0689">Ribosomal protein</keyword>
<organism evidence="4 5">
    <name type="scientific">Smittium mucronatum</name>
    <dbReference type="NCBI Taxonomy" id="133383"/>
    <lineage>
        <taxon>Eukaryota</taxon>
        <taxon>Fungi</taxon>
        <taxon>Fungi incertae sedis</taxon>
        <taxon>Zoopagomycota</taxon>
        <taxon>Kickxellomycotina</taxon>
        <taxon>Harpellomycetes</taxon>
        <taxon>Harpellales</taxon>
        <taxon>Legeriomycetaceae</taxon>
        <taxon>Smittium</taxon>
    </lineage>
</organism>
<evidence type="ECO:0000256" key="3">
    <source>
        <dbReference type="ARBA" id="ARBA00023274"/>
    </source>
</evidence>
<dbReference type="InterPro" id="IPR009000">
    <property type="entry name" value="Transl_B-barrel_sf"/>
</dbReference>
<reference evidence="4 5" key="1">
    <citation type="journal article" date="2016" name="Mol. Biol. Evol.">
        <title>Genome-Wide Survey of Gut Fungi (Harpellales) Reveals the First Horizontally Transferred Ubiquitin Gene from a Mosquito Host.</title>
        <authorList>
            <person name="Wang Y."/>
            <person name="White M.M."/>
            <person name="Kvist S."/>
            <person name="Moncalvo J.M."/>
        </authorList>
    </citation>
    <scope>NUCLEOTIDE SEQUENCE [LARGE SCALE GENOMIC DNA]</scope>
    <source>
        <strain evidence="4 5">ALG-7-W6</strain>
    </source>
</reference>
<protein>
    <submittedName>
        <fullName evidence="4">60S ribosomal protein L33-A</fullName>
    </submittedName>
</protein>
<evidence type="ECO:0000256" key="1">
    <source>
        <dbReference type="ARBA" id="ARBA00009269"/>
    </source>
</evidence>
<accession>A0A1R0GU15</accession>
<evidence type="ECO:0000313" key="4">
    <source>
        <dbReference type="EMBL" id="OLY80377.1"/>
    </source>
</evidence>
<dbReference type="Proteomes" id="UP000187455">
    <property type="component" value="Unassembled WGS sequence"/>
</dbReference>
<dbReference type="STRING" id="133383.A0A1R0GU15"/>
<dbReference type="InterPro" id="IPR038661">
    <property type="entry name" value="Ribosomal_eL33_sf"/>
</dbReference>
<gene>
    <name evidence="4" type="ORF">AYI68_g5527</name>
</gene>
<dbReference type="GO" id="GO:0006412">
    <property type="term" value="P:translation"/>
    <property type="evidence" value="ECO:0007669"/>
    <property type="project" value="InterPro"/>
</dbReference>